<organism evidence="1 2">
    <name type="scientific">Perkinsus olseni</name>
    <name type="common">Perkinsus atlanticus</name>
    <dbReference type="NCBI Taxonomy" id="32597"/>
    <lineage>
        <taxon>Eukaryota</taxon>
        <taxon>Sar</taxon>
        <taxon>Alveolata</taxon>
        <taxon>Perkinsozoa</taxon>
        <taxon>Perkinsea</taxon>
        <taxon>Perkinsida</taxon>
        <taxon>Perkinsidae</taxon>
        <taxon>Perkinsus</taxon>
    </lineage>
</organism>
<feature type="non-terminal residue" evidence="1">
    <location>
        <position position="1"/>
    </location>
</feature>
<evidence type="ECO:0000313" key="2">
    <source>
        <dbReference type="Proteomes" id="UP000574390"/>
    </source>
</evidence>
<dbReference type="Proteomes" id="UP000574390">
    <property type="component" value="Unassembled WGS sequence"/>
</dbReference>
<protein>
    <submittedName>
        <fullName evidence="1">Uncharacterized protein</fullName>
    </submittedName>
</protein>
<comment type="caution">
    <text evidence="1">The sequence shown here is derived from an EMBL/GenBank/DDBJ whole genome shotgun (WGS) entry which is preliminary data.</text>
</comment>
<reference evidence="1 2" key="1">
    <citation type="submission" date="2020-04" db="EMBL/GenBank/DDBJ databases">
        <title>Perkinsus olseni comparative genomics.</title>
        <authorList>
            <person name="Bogema D.R."/>
        </authorList>
    </citation>
    <scope>NUCLEOTIDE SEQUENCE [LARGE SCALE GENOMIC DNA]</scope>
    <source>
        <strain evidence="1">ATCC PRA-205</strain>
    </source>
</reference>
<dbReference type="AlphaFoldDB" id="A0A7J6NDH1"/>
<name>A0A7J6NDH1_PEROL</name>
<dbReference type="EMBL" id="JABANM010037701">
    <property type="protein sequence ID" value="KAF4680981.1"/>
    <property type="molecule type" value="Genomic_DNA"/>
</dbReference>
<feature type="non-terminal residue" evidence="1">
    <location>
        <position position="131"/>
    </location>
</feature>
<proteinExistence type="predicted"/>
<gene>
    <name evidence="1" type="ORF">FOZ62_021673</name>
</gene>
<sequence>DVADWPLIVDAGEDLAIGYRKCVSGSSSMMDSFALNRRLLVGQDDKERILEKYSGGRDRSTCGNALNVLGGSRMSRTVAEELSVIIFVILGSLDVKVVGSCGDLQADAPLCRMRARDPCTEERTVVQIEVV</sequence>
<accession>A0A7J6NDH1</accession>
<evidence type="ECO:0000313" key="1">
    <source>
        <dbReference type="EMBL" id="KAF4680981.1"/>
    </source>
</evidence>